<evidence type="ECO:0000256" key="1">
    <source>
        <dbReference type="ARBA" id="ARBA00023125"/>
    </source>
</evidence>
<dbReference type="PRINTS" id="PR00455">
    <property type="entry name" value="HTHTETR"/>
</dbReference>
<keyword evidence="5" id="KW-1185">Reference proteome</keyword>
<protein>
    <submittedName>
        <fullName evidence="4">TetR/AcrR family transcriptional regulator</fullName>
    </submittedName>
</protein>
<evidence type="ECO:0000256" key="2">
    <source>
        <dbReference type="PROSITE-ProRule" id="PRU00335"/>
    </source>
</evidence>
<dbReference type="RefSeq" id="WP_149307083.1">
    <property type="nucleotide sequence ID" value="NZ_SRSD01000004.1"/>
</dbReference>
<dbReference type="Proteomes" id="UP000324298">
    <property type="component" value="Unassembled WGS sequence"/>
</dbReference>
<reference evidence="4 5" key="1">
    <citation type="submission" date="2019-04" db="EMBL/GenBank/DDBJ databases">
        <title>Geobacter ruber sp. nov., ferric-reducing bacteria isolated from paddy soil.</title>
        <authorList>
            <person name="Xu Z."/>
            <person name="Masuda Y."/>
            <person name="Itoh H."/>
            <person name="Senoo K."/>
        </authorList>
    </citation>
    <scope>NUCLEOTIDE SEQUENCE [LARGE SCALE GENOMIC DNA]</scope>
    <source>
        <strain evidence="4 5">Red88</strain>
    </source>
</reference>
<comment type="caution">
    <text evidence="4">The sequence shown here is derived from an EMBL/GenBank/DDBJ whole genome shotgun (WGS) entry which is preliminary data.</text>
</comment>
<evidence type="ECO:0000259" key="3">
    <source>
        <dbReference type="PROSITE" id="PS50977"/>
    </source>
</evidence>
<evidence type="ECO:0000313" key="4">
    <source>
        <dbReference type="EMBL" id="KAA0892146.1"/>
    </source>
</evidence>
<dbReference type="EMBL" id="SRSD01000004">
    <property type="protein sequence ID" value="KAA0892146.1"/>
    <property type="molecule type" value="Genomic_DNA"/>
</dbReference>
<keyword evidence="1 2" id="KW-0238">DNA-binding</keyword>
<proteinExistence type="predicted"/>
<dbReference type="InterPro" id="IPR009057">
    <property type="entry name" value="Homeodomain-like_sf"/>
</dbReference>
<dbReference type="AlphaFoldDB" id="A0A5A9XGH9"/>
<dbReference type="Pfam" id="PF00440">
    <property type="entry name" value="TetR_N"/>
    <property type="match status" value="1"/>
</dbReference>
<dbReference type="SUPFAM" id="SSF48498">
    <property type="entry name" value="Tetracyclin repressor-like, C-terminal domain"/>
    <property type="match status" value="1"/>
</dbReference>
<dbReference type="InterPro" id="IPR050109">
    <property type="entry name" value="HTH-type_TetR-like_transc_reg"/>
</dbReference>
<dbReference type="PANTHER" id="PTHR30055:SF207">
    <property type="entry name" value="HTH-TYPE TRANSCRIPTIONAL REPRESSOR FATR"/>
    <property type="match status" value="1"/>
</dbReference>
<dbReference type="OrthoDB" id="5419598at2"/>
<dbReference type="PROSITE" id="PS50977">
    <property type="entry name" value="HTH_TETR_2"/>
    <property type="match status" value="1"/>
</dbReference>
<accession>A0A5A9XGH9</accession>
<evidence type="ECO:0000313" key="5">
    <source>
        <dbReference type="Proteomes" id="UP000324298"/>
    </source>
</evidence>
<dbReference type="InterPro" id="IPR001647">
    <property type="entry name" value="HTH_TetR"/>
</dbReference>
<dbReference type="GO" id="GO:0000976">
    <property type="term" value="F:transcription cis-regulatory region binding"/>
    <property type="evidence" value="ECO:0007669"/>
    <property type="project" value="TreeGrafter"/>
</dbReference>
<feature type="domain" description="HTH tetR-type" evidence="3">
    <location>
        <begin position="4"/>
        <end position="64"/>
    </location>
</feature>
<name>A0A5A9XGH9_9BACT</name>
<organism evidence="4 5">
    <name type="scientific">Oryzomonas rubra</name>
    <dbReference type="NCBI Taxonomy" id="2509454"/>
    <lineage>
        <taxon>Bacteria</taxon>
        <taxon>Pseudomonadati</taxon>
        <taxon>Thermodesulfobacteriota</taxon>
        <taxon>Desulfuromonadia</taxon>
        <taxon>Geobacterales</taxon>
        <taxon>Geobacteraceae</taxon>
        <taxon>Oryzomonas</taxon>
    </lineage>
</organism>
<dbReference type="SUPFAM" id="SSF46689">
    <property type="entry name" value="Homeodomain-like"/>
    <property type="match status" value="1"/>
</dbReference>
<sequence>MAKSEKRDEIVRATMELIAEFGFHDAPIAAIAARANVGAGTIYRYFANKDVLINEIYLEIEERLMAHILEGYRSERPVRERFLHLGVGVLSYFIHNPAEFHYFEQFHISPYGGAFRRERLLERTEYRDVFMVLFQDGTAQQVVKNLPLMMLFSLLFGPLFTVAREHLLGFVPLDDQLIETVVTTCWDAIRQ</sequence>
<dbReference type="InterPro" id="IPR036271">
    <property type="entry name" value="Tet_transcr_reg_TetR-rel_C_sf"/>
</dbReference>
<feature type="DNA-binding region" description="H-T-H motif" evidence="2">
    <location>
        <begin position="27"/>
        <end position="46"/>
    </location>
</feature>
<dbReference type="GO" id="GO:0003700">
    <property type="term" value="F:DNA-binding transcription factor activity"/>
    <property type="evidence" value="ECO:0007669"/>
    <property type="project" value="TreeGrafter"/>
</dbReference>
<dbReference type="Gene3D" id="1.10.357.10">
    <property type="entry name" value="Tetracycline Repressor, domain 2"/>
    <property type="match status" value="1"/>
</dbReference>
<dbReference type="InterPro" id="IPR054422">
    <property type="entry name" value="TetR-like_HI_0893_C"/>
</dbReference>
<gene>
    <name evidence="4" type="ORF">ET418_08050</name>
</gene>
<dbReference type="PANTHER" id="PTHR30055">
    <property type="entry name" value="HTH-TYPE TRANSCRIPTIONAL REGULATOR RUTR"/>
    <property type="match status" value="1"/>
</dbReference>
<dbReference type="Pfam" id="PF22604">
    <property type="entry name" value="TetR_HI_0893_C"/>
    <property type="match status" value="1"/>
</dbReference>